<feature type="transmembrane region" description="Helical" evidence="1">
    <location>
        <begin position="38"/>
        <end position="58"/>
    </location>
</feature>
<keyword evidence="3" id="KW-1185">Reference proteome</keyword>
<reference evidence="2 3" key="1">
    <citation type="submission" date="2018-03" db="EMBL/GenBank/DDBJ databases">
        <authorList>
            <person name="Keele B.F."/>
        </authorList>
    </citation>
    <scope>NUCLEOTIDE SEQUENCE [LARGE SCALE GENOMIC DNA]</scope>
    <source>
        <strain evidence="2 3">CeCT 8812</strain>
    </source>
</reference>
<accession>A0A2R8A9Q0</accession>
<evidence type="ECO:0000313" key="3">
    <source>
        <dbReference type="Proteomes" id="UP000244932"/>
    </source>
</evidence>
<dbReference type="EMBL" id="OMKW01000002">
    <property type="protein sequence ID" value="SPF28954.1"/>
    <property type="molecule type" value="Genomic_DNA"/>
</dbReference>
<dbReference type="OrthoDB" id="3186198at2"/>
<gene>
    <name evidence="2" type="ORF">POI8812_01257</name>
</gene>
<proteinExistence type="predicted"/>
<feature type="transmembrane region" description="Helical" evidence="1">
    <location>
        <begin position="70"/>
        <end position="91"/>
    </location>
</feature>
<dbReference type="RefSeq" id="WP_108781695.1">
    <property type="nucleotide sequence ID" value="NZ_OMKW01000002.1"/>
</dbReference>
<feature type="transmembrane region" description="Helical" evidence="1">
    <location>
        <begin position="103"/>
        <end position="123"/>
    </location>
</feature>
<keyword evidence="1" id="KW-0812">Transmembrane</keyword>
<dbReference type="Proteomes" id="UP000244932">
    <property type="component" value="Unassembled WGS sequence"/>
</dbReference>
<dbReference type="AlphaFoldDB" id="A0A2R8A9Q0"/>
<keyword evidence="1" id="KW-0472">Membrane</keyword>
<evidence type="ECO:0000313" key="2">
    <source>
        <dbReference type="EMBL" id="SPF28954.1"/>
    </source>
</evidence>
<organism evidence="2 3">
    <name type="scientific">Pontivivens insulae</name>
    <dbReference type="NCBI Taxonomy" id="1639689"/>
    <lineage>
        <taxon>Bacteria</taxon>
        <taxon>Pseudomonadati</taxon>
        <taxon>Pseudomonadota</taxon>
        <taxon>Alphaproteobacteria</taxon>
        <taxon>Rhodobacterales</taxon>
        <taxon>Paracoccaceae</taxon>
        <taxon>Pontivivens</taxon>
    </lineage>
</organism>
<sequence>MICAYCTSRIPDGSIRCEACGAAHPQDRRDDVVPTKAIGFWPWVLGALGLSVGFALVGGLVEPSGDDQPIWYVLPLVLWAFLLAPAVLIRQAIRSGRAAGGQLLLKLALAVLLSPVCFIISFLGTI</sequence>
<protein>
    <submittedName>
        <fullName evidence="2">Uncharacterized protein</fullName>
    </submittedName>
</protein>
<keyword evidence="1" id="KW-1133">Transmembrane helix</keyword>
<evidence type="ECO:0000256" key="1">
    <source>
        <dbReference type="SAM" id="Phobius"/>
    </source>
</evidence>
<name>A0A2R8A9Q0_9RHOB</name>